<dbReference type="RefSeq" id="WP_208308614.1">
    <property type="nucleotide sequence ID" value="NZ_JAGETX010000011.1"/>
</dbReference>
<keyword evidence="2" id="KW-1185">Reference proteome</keyword>
<gene>
    <name evidence="1" type="ORF">J4D97_16970</name>
</gene>
<dbReference type="EMBL" id="JAGETX010000011">
    <property type="protein sequence ID" value="MBO3272350.1"/>
    <property type="molecule type" value="Genomic_DNA"/>
</dbReference>
<evidence type="ECO:0000313" key="1">
    <source>
        <dbReference type="EMBL" id="MBO3272350.1"/>
    </source>
</evidence>
<dbReference type="Proteomes" id="UP000670527">
    <property type="component" value="Unassembled WGS sequence"/>
</dbReference>
<protein>
    <recommendedName>
        <fullName evidence="3">RHS repeat protein</fullName>
    </recommendedName>
</protein>
<name>A0ABS3TFB3_9BACT</name>
<evidence type="ECO:0000313" key="2">
    <source>
        <dbReference type="Proteomes" id="UP000670527"/>
    </source>
</evidence>
<sequence>MPVTDGARCEVYQFAGTDSAARELVLVRTLSPSGQVLQERATNYQETCGDNCVDGTTRYQYQDTMLVARVFTYTTYKKGDQAKTLYYHDQQRRLVRQEHFTYERRLRQDVAKGIGGRDGCIVGEADYEQHRTWEKTSSIQYAYDAKERRVSYDAPALHFSRQNRYTWAYDSLDRVQTYYSYDGQRLIWVERYTYSPAGYRFTRTWYNADGTPAHITPQQQEYGAPYTFTRYQSRNGQVER</sequence>
<comment type="caution">
    <text evidence="1">The sequence shown here is derived from an EMBL/GenBank/DDBJ whole genome shotgun (WGS) entry which is preliminary data.</text>
</comment>
<accession>A0ABS3TFB3</accession>
<proteinExistence type="predicted"/>
<organism evidence="1 2">
    <name type="scientific">Hymenobacter defluvii</name>
    <dbReference type="NCBI Taxonomy" id="2054411"/>
    <lineage>
        <taxon>Bacteria</taxon>
        <taxon>Pseudomonadati</taxon>
        <taxon>Bacteroidota</taxon>
        <taxon>Cytophagia</taxon>
        <taxon>Cytophagales</taxon>
        <taxon>Hymenobacteraceae</taxon>
        <taxon>Hymenobacter</taxon>
    </lineage>
</organism>
<reference evidence="1 2" key="1">
    <citation type="submission" date="2021-03" db="EMBL/GenBank/DDBJ databases">
        <authorList>
            <person name="Kim M.K."/>
        </authorList>
    </citation>
    <scope>NUCLEOTIDE SEQUENCE [LARGE SCALE GENOMIC DNA]</scope>
    <source>
        <strain evidence="1 2">BT507</strain>
    </source>
</reference>
<evidence type="ECO:0008006" key="3">
    <source>
        <dbReference type="Google" id="ProtNLM"/>
    </source>
</evidence>